<dbReference type="RefSeq" id="WP_087145088.1">
    <property type="nucleotide sequence ID" value="NZ_FUKI01000165.1"/>
</dbReference>
<sequence>MATGIERLHFMVGEWDIKAYSLGEQGEWVDSPLPNWTKIEPLFDGAFLQEQVVPMQIGANTVRFFIMWSYDKYRQVYRMLACDDHDGLMDILEGNFEAGSDTMVVSNVSTNTAVLDADGKPVHLRLSSTKTSADSFTDEMSESLDGGQSWLPVYRAEHTRK</sequence>
<gene>
    <name evidence="1" type="ORF">CRENPOLYSF1_850038</name>
</gene>
<accession>A0A1R4HIT7</accession>
<evidence type="ECO:0000313" key="1">
    <source>
        <dbReference type="EMBL" id="SJM96147.1"/>
    </source>
</evidence>
<organism evidence="1 2">
    <name type="scientific">Crenothrix polyspora</name>
    <dbReference type="NCBI Taxonomy" id="360316"/>
    <lineage>
        <taxon>Bacteria</taxon>
        <taxon>Pseudomonadati</taxon>
        <taxon>Pseudomonadota</taxon>
        <taxon>Gammaproteobacteria</taxon>
        <taxon>Methylococcales</taxon>
        <taxon>Crenotrichaceae</taxon>
        <taxon>Crenothrix</taxon>
    </lineage>
</organism>
<evidence type="ECO:0008006" key="3">
    <source>
        <dbReference type="Google" id="ProtNLM"/>
    </source>
</evidence>
<dbReference type="Proteomes" id="UP000195667">
    <property type="component" value="Unassembled WGS sequence"/>
</dbReference>
<proteinExistence type="predicted"/>
<protein>
    <recommendedName>
        <fullName evidence="3">DUF1579 domain-containing protein</fullName>
    </recommendedName>
</protein>
<dbReference type="OrthoDB" id="8480557at2"/>
<dbReference type="EMBL" id="FUKI01000165">
    <property type="protein sequence ID" value="SJM96147.1"/>
    <property type="molecule type" value="Genomic_DNA"/>
</dbReference>
<evidence type="ECO:0000313" key="2">
    <source>
        <dbReference type="Proteomes" id="UP000195667"/>
    </source>
</evidence>
<dbReference type="AlphaFoldDB" id="A0A1R4HIT7"/>
<reference evidence="2" key="1">
    <citation type="submission" date="2017-02" db="EMBL/GenBank/DDBJ databases">
        <authorList>
            <person name="Daims H."/>
        </authorList>
    </citation>
    <scope>NUCLEOTIDE SEQUENCE [LARGE SCALE GENOMIC DNA]</scope>
</reference>
<keyword evidence="2" id="KW-1185">Reference proteome</keyword>
<name>A0A1R4HIT7_9GAMM</name>